<evidence type="ECO:0000313" key="2">
    <source>
        <dbReference type="EMBL" id="SKB91894.1"/>
    </source>
</evidence>
<dbReference type="Proteomes" id="UP000190897">
    <property type="component" value="Unassembled WGS sequence"/>
</dbReference>
<protein>
    <submittedName>
        <fullName evidence="2">Phenylacetate-CoA ligase</fullName>
    </submittedName>
</protein>
<proteinExistence type="predicted"/>
<name>A0A1T5F6W5_9BACT</name>
<accession>A0A1T5F6W5</accession>
<dbReference type="STRING" id="651661.SAMN05660293_02847"/>
<dbReference type="Gene3D" id="3.40.50.12780">
    <property type="entry name" value="N-terminal domain of ligase-like"/>
    <property type="match status" value="1"/>
</dbReference>
<gene>
    <name evidence="2" type="ORF">SAMN05660293_02847</name>
</gene>
<dbReference type="EMBL" id="FUZA01000003">
    <property type="protein sequence ID" value="SKB91894.1"/>
    <property type="molecule type" value="Genomic_DNA"/>
</dbReference>
<evidence type="ECO:0000259" key="1">
    <source>
        <dbReference type="Pfam" id="PF00501"/>
    </source>
</evidence>
<feature type="domain" description="AMP-dependent synthetase/ligase" evidence="1">
    <location>
        <begin position="68"/>
        <end position="282"/>
    </location>
</feature>
<dbReference type="GO" id="GO:0016874">
    <property type="term" value="F:ligase activity"/>
    <property type="evidence" value="ECO:0007669"/>
    <property type="project" value="UniProtKB-KW"/>
</dbReference>
<reference evidence="3" key="1">
    <citation type="submission" date="2017-02" db="EMBL/GenBank/DDBJ databases">
        <authorList>
            <person name="Varghese N."/>
            <person name="Submissions S."/>
        </authorList>
    </citation>
    <scope>NUCLEOTIDE SEQUENCE [LARGE SCALE GENOMIC DNA]</scope>
    <source>
        <strain evidence="3">DSM 22270</strain>
    </source>
</reference>
<evidence type="ECO:0000313" key="3">
    <source>
        <dbReference type="Proteomes" id="UP000190897"/>
    </source>
</evidence>
<organism evidence="2 3">
    <name type="scientific">Dyadobacter psychrophilus</name>
    <dbReference type="NCBI Taxonomy" id="651661"/>
    <lineage>
        <taxon>Bacteria</taxon>
        <taxon>Pseudomonadati</taxon>
        <taxon>Bacteroidota</taxon>
        <taxon>Cytophagia</taxon>
        <taxon>Cytophagales</taxon>
        <taxon>Spirosomataceae</taxon>
        <taxon>Dyadobacter</taxon>
    </lineage>
</organism>
<sequence>MTFNMIRETQEQKLKHLLAYVSAHSPYYQKVFRKHGVDVDSIVSIADLAKLPFTTKDDLAAANDDFLCVPKSRVADYVTTSGTLSDPVAFYLTDSDIERLADNESESFRCADGSEHDIYQLMTTIDKRFMAGLAYWMGARKLGAGMIRVGPGAPFLQWESIQRFSPTVIIAIPSFIPRLIDYAVANGIDFASSSIKSVICIGEPIRNPDFTYNELGKRITSQWDVKLYSTYASTEMGAAFTECKAGKGGHLNEDLLILEVVDEQDVVVKNGGLGEIVISTLGVEGMPLLRYRTGDLCHVHYEPCACGRTSPRVGPVVGRKQQMIKFKGTTIFPPAIFDVLDMVQEIELYQVVVSKNEFGNDDIAIQLPDELNTPVFREKLHSLFKSRLRVTPSFAFITAHELNLRIYKQEKRKPEKLIYI</sequence>
<dbReference type="AlphaFoldDB" id="A0A1T5F6W5"/>
<keyword evidence="3" id="KW-1185">Reference proteome</keyword>
<keyword evidence="2" id="KW-0436">Ligase</keyword>
<dbReference type="PANTHER" id="PTHR43845">
    <property type="entry name" value="BLR5969 PROTEIN"/>
    <property type="match status" value="1"/>
</dbReference>
<dbReference type="PANTHER" id="PTHR43845:SF1">
    <property type="entry name" value="BLR5969 PROTEIN"/>
    <property type="match status" value="1"/>
</dbReference>
<dbReference type="Pfam" id="PF00501">
    <property type="entry name" value="AMP-binding"/>
    <property type="match status" value="1"/>
</dbReference>
<dbReference type="SUPFAM" id="SSF56801">
    <property type="entry name" value="Acetyl-CoA synthetase-like"/>
    <property type="match status" value="1"/>
</dbReference>
<dbReference type="RefSeq" id="WP_229208417.1">
    <property type="nucleotide sequence ID" value="NZ_FUZA01000003.1"/>
</dbReference>
<dbReference type="InterPro" id="IPR000873">
    <property type="entry name" value="AMP-dep_synth/lig_dom"/>
</dbReference>
<dbReference type="InterPro" id="IPR042099">
    <property type="entry name" value="ANL_N_sf"/>
</dbReference>